<evidence type="ECO:0000256" key="8">
    <source>
        <dbReference type="ARBA" id="ARBA00022801"/>
    </source>
</evidence>
<dbReference type="SMART" id="SM00020">
    <property type="entry name" value="Tryp_SPc"/>
    <property type="match status" value="1"/>
</dbReference>
<evidence type="ECO:0000259" key="18">
    <source>
        <dbReference type="PROSITE" id="PS50998"/>
    </source>
</evidence>
<dbReference type="Ensembl" id="ENSSFOT00015012830.2">
    <property type="protein sequence ID" value="ENSSFOP00015012675.1"/>
    <property type="gene ID" value="ENSSFOG00015008184.2"/>
</dbReference>
<proteinExistence type="predicted"/>
<dbReference type="GO" id="GO:0007596">
    <property type="term" value="P:blood coagulation"/>
    <property type="evidence" value="ECO:0007669"/>
    <property type="project" value="InterPro"/>
</dbReference>
<organism evidence="19 20">
    <name type="scientific">Scleropages formosus</name>
    <name type="common">Asian bonytongue</name>
    <name type="synonym">Osteoglossum formosum</name>
    <dbReference type="NCBI Taxonomy" id="113540"/>
    <lineage>
        <taxon>Eukaryota</taxon>
        <taxon>Metazoa</taxon>
        <taxon>Chordata</taxon>
        <taxon>Craniata</taxon>
        <taxon>Vertebrata</taxon>
        <taxon>Euteleostomi</taxon>
        <taxon>Actinopterygii</taxon>
        <taxon>Neopterygii</taxon>
        <taxon>Teleostei</taxon>
        <taxon>Osteoglossocephala</taxon>
        <taxon>Osteoglossomorpha</taxon>
        <taxon>Osteoglossiformes</taxon>
        <taxon>Osteoglossidae</taxon>
        <taxon>Scleropages</taxon>
    </lineage>
</organism>
<dbReference type="PROSITE" id="PS00135">
    <property type="entry name" value="TRYPSIN_SER"/>
    <property type="match status" value="1"/>
</dbReference>
<keyword evidence="14" id="KW-0720">Serine protease</keyword>
<feature type="signal peptide" evidence="15">
    <location>
        <begin position="1"/>
        <end position="25"/>
    </location>
</feature>
<dbReference type="PIRSF" id="PIRSF001143">
    <property type="entry name" value="Factor_X"/>
    <property type="match status" value="1"/>
</dbReference>
<dbReference type="OrthoDB" id="10004439at2759"/>
<dbReference type="GO" id="GO:0005615">
    <property type="term" value="C:extracellular space"/>
    <property type="evidence" value="ECO:0007669"/>
    <property type="project" value="TreeGrafter"/>
</dbReference>
<evidence type="ECO:0000313" key="19">
    <source>
        <dbReference type="Ensembl" id="ENSSFOP00015012675.1"/>
    </source>
</evidence>
<dbReference type="FunFam" id="2.10.25.10:FF:000420">
    <property type="entry name" value="Coagulation factor VII"/>
    <property type="match status" value="1"/>
</dbReference>
<dbReference type="KEGG" id="sfm:108937772"/>
<dbReference type="Pfam" id="PF14670">
    <property type="entry name" value="FXa_inhibition"/>
    <property type="match status" value="1"/>
</dbReference>
<comment type="subcellular location">
    <subcellularLocation>
        <location evidence="1">Secreted</location>
    </subcellularLocation>
</comment>
<keyword evidence="4 13" id="KW-0245">EGF-like domain</keyword>
<evidence type="ECO:0000256" key="4">
    <source>
        <dbReference type="ARBA" id="ARBA00022536"/>
    </source>
</evidence>
<accession>A0A8C9RDZ8</accession>
<dbReference type="CTD" id="100038778"/>
<keyword evidence="2" id="KW-0301">Gamma-carboxyglutamic acid</keyword>
<dbReference type="Pfam" id="PF00089">
    <property type="entry name" value="Trypsin"/>
    <property type="match status" value="1"/>
</dbReference>
<dbReference type="Gene3D" id="4.10.740.10">
    <property type="entry name" value="Coagulation Factor IX"/>
    <property type="match status" value="1"/>
</dbReference>
<evidence type="ECO:0000313" key="20">
    <source>
        <dbReference type="Proteomes" id="UP000694397"/>
    </source>
</evidence>
<dbReference type="InterPro" id="IPR012224">
    <property type="entry name" value="Pept_S1A_FX"/>
</dbReference>
<evidence type="ECO:0000256" key="12">
    <source>
        <dbReference type="PIRSR" id="PIRSR001143-1"/>
    </source>
</evidence>
<dbReference type="GO" id="GO:0004252">
    <property type="term" value="F:serine-type endopeptidase activity"/>
    <property type="evidence" value="ECO:0007669"/>
    <property type="project" value="InterPro"/>
</dbReference>
<dbReference type="PRINTS" id="PR00010">
    <property type="entry name" value="EGFBLOOD"/>
</dbReference>
<evidence type="ECO:0000256" key="10">
    <source>
        <dbReference type="ARBA" id="ARBA00023157"/>
    </source>
</evidence>
<keyword evidence="7" id="KW-0677">Repeat</keyword>
<dbReference type="Proteomes" id="UP000694397">
    <property type="component" value="Chromosome 12"/>
</dbReference>
<reference evidence="19" key="2">
    <citation type="submission" date="2025-08" db="UniProtKB">
        <authorList>
            <consortium name="Ensembl"/>
        </authorList>
    </citation>
    <scope>IDENTIFICATION</scope>
</reference>
<dbReference type="GeneTree" id="ENSGT00940000154474"/>
<evidence type="ECO:0000256" key="11">
    <source>
        <dbReference type="ARBA" id="ARBA00023180"/>
    </source>
</evidence>
<keyword evidence="20" id="KW-1185">Reference proteome</keyword>
<dbReference type="InterPro" id="IPR000152">
    <property type="entry name" value="EGF-type_Asp/Asn_hydroxyl_site"/>
</dbReference>
<dbReference type="PANTHER" id="PTHR24278">
    <property type="entry name" value="COAGULATION FACTOR"/>
    <property type="match status" value="1"/>
</dbReference>
<feature type="active site" description="Charge relay system" evidence="12">
    <location>
        <position position="280"/>
    </location>
</feature>
<dbReference type="SUPFAM" id="SSF57630">
    <property type="entry name" value="GLA-domain"/>
    <property type="match status" value="1"/>
</dbReference>
<evidence type="ECO:0000256" key="1">
    <source>
        <dbReference type="ARBA" id="ARBA00004613"/>
    </source>
</evidence>
<evidence type="ECO:0000256" key="5">
    <source>
        <dbReference type="ARBA" id="ARBA00022670"/>
    </source>
</evidence>
<dbReference type="AlphaFoldDB" id="A0A8C9RDZ8"/>
<dbReference type="InterPro" id="IPR000742">
    <property type="entry name" value="EGF"/>
</dbReference>
<dbReference type="CDD" id="cd00054">
    <property type="entry name" value="EGF_CA"/>
    <property type="match status" value="1"/>
</dbReference>
<reference evidence="19 20" key="1">
    <citation type="submission" date="2019-04" db="EMBL/GenBank/DDBJ databases">
        <authorList>
            <consortium name="Wellcome Sanger Institute Data Sharing"/>
        </authorList>
    </citation>
    <scope>NUCLEOTIDE SEQUENCE [LARGE SCALE GENOMIC DNA]</scope>
</reference>
<feature type="domain" description="Gla" evidence="18">
    <location>
        <begin position="46"/>
        <end position="92"/>
    </location>
</feature>
<comment type="caution">
    <text evidence="13">Lacks conserved residue(s) required for the propagation of feature annotation.</text>
</comment>
<feature type="active site" description="Charge relay system" evidence="12">
    <location>
        <position position="379"/>
    </location>
</feature>
<dbReference type="InterPro" id="IPR018114">
    <property type="entry name" value="TRYPSIN_HIS"/>
</dbReference>
<dbReference type="PRINTS" id="PR00001">
    <property type="entry name" value="GLABLOOD"/>
</dbReference>
<feature type="disulfide bond" evidence="13">
    <location>
        <begin position="118"/>
        <end position="127"/>
    </location>
</feature>
<keyword evidence="11" id="KW-0325">Glycoprotein</keyword>
<dbReference type="InterPro" id="IPR001254">
    <property type="entry name" value="Trypsin_dom"/>
</dbReference>
<dbReference type="CDD" id="cd00190">
    <property type="entry name" value="Tryp_SPc"/>
    <property type="match status" value="1"/>
</dbReference>
<dbReference type="GO" id="GO:0005509">
    <property type="term" value="F:calcium ion binding"/>
    <property type="evidence" value="ECO:0007669"/>
    <property type="project" value="InterPro"/>
</dbReference>
<keyword evidence="3" id="KW-0964">Secreted</keyword>
<evidence type="ECO:0000256" key="7">
    <source>
        <dbReference type="ARBA" id="ARBA00022737"/>
    </source>
</evidence>
<evidence type="ECO:0000256" key="13">
    <source>
        <dbReference type="PROSITE-ProRule" id="PRU00076"/>
    </source>
</evidence>
<dbReference type="PROSITE" id="PS00134">
    <property type="entry name" value="TRYPSIN_HIS"/>
    <property type="match status" value="1"/>
</dbReference>
<dbReference type="InterPro" id="IPR017857">
    <property type="entry name" value="Coagulation_fac-like_Gla_dom"/>
</dbReference>
<evidence type="ECO:0000259" key="17">
    <source>
        <dbReference type="PROSITE" id="PS50240"/>
    </source>
</evidence>
<dbReference type="PRINTS" id="PR00722">
    <property type="entry name" value="CHYMOTRYPSIN"/>
</dbReference>
<feature type="active site" description="Charge relay system" evidence="12">
    <location>
        <position position="232"/>
    </location>
</feature>
<dbReference type="FunFam" id="2.40.10.10:FF:000013">
    <property type="entry name" value="Coagulation factor X"/>
    <property type="match status" value="1"/>
</dbReference>
<name>A0A8C9RDZ8_SCLFO</name>
<dbReference type="Gene3D" id="2.40.10.10">
    <property type="entry name" value="Trypsin-like serine proteases"/>
    <property type="match status" value="2"/>
</dbReference>
<dbReference type="GO" id="GO:0006508">
    <property type="term" value="P:proteolysis"/>
    <property type="evidence" value="ECO:0007669"/>
    <property type="project" value="UniProtKB-KW"/>
</dbReference>
<dbReference type="SMART" id="SM00069">
    <property type="entry name" value="GLA"/>
    <property type="match status" value="1"/>
</dbReference>
<dbReference type="InterPro" id="IPR009003">
    <property type="entry name" value="Peptidase_S1_PA"/>
</dbReference>
<dbReference type="PROSITE" id="PS00010">
    <property type="entry name" value="ASX_HYDROXYL"/>
    <property type="match status" value="1"/>
</dbReference>
<dbReference type="InterPro" id="IPR000294">
    <property type="entry name" value="GLA_domain"/>
</dbReference>
<evidence type="ECO:0000256" key="14">
    <source>
        <dbReference type="RuleBase" id="RU363034"/>
    </source>
</evidence>
<dbReference type="Pfam" id="PF12661">
    <property type="entry name" value="hEGF"/>
    <property type="match status" value="1"/>
</dbReference>
<dbReference type="InterPro" id="IPR033116">
    <property type="entry name" value="TRYPSIN_SER"/>
</dbReference>
<gene>
    <name evidence="19" type="primary">F7</name>
    <name evidence="19" type="synonym">f7l</name>
</gene>
<reference evidence="19" key="3">
    <citation type="submission" date="2025-09" db="UniProtKB">
        <authorList>
            <consortium name="Ensembl"/>
        </authorList>
    </citation>
    <scope>IDENTIFICATION</scope>
</reference>
<dbReference type="PROSITE" id="PS50026">
    <property type="entry name" value="EGF_3"/>
    <property type="match status" value="1"/>
</dbReference>
<evidence type="ECO:0000256" key="9">
    <source>
        <dbReference type="ARBA" id="ARBA00022837"/>
    </source>
</evidence>
<sequence length="429" mass="47756">MGSSTCTVKIFHLFLLSLVFESSCGIPSVFLEKSEANRLLLRRGKRANSLFEELKLGDLERECLEEKCSYEEAREIFSIPESLDEFWANYAEEDACKSGPCQNGATCTDQVKSYTCICPPDFVGRNCETEVRSSFGCLYKNGNCEHFCTKVPGFQHHCHCAPGYALGSDNISCVPQVPIPCGKVMENFNPRIVRGSMCPKGECPWQAMLEYNNKYICGGIILDTAWILTAAHCIWRLEASLLKVTVGEHIRSMDEGTEQMRKVMKVIVHPLYNHTSHDSDLALLQLAKEVKLDRYVVPVCLPPRTGDFARVTLAAIRTSVVSGWGRLSQYGPESSILQRLEVPRVSLQECKAQTNLALTHNMLCAGFLEGQQDSCQGDSGGPLVTRYKNTWFLSGVVSWGKGCAQSGFYGIYTRVANYLQWINSTMAAV</sequence>
<keyword evidence="9" id="KW-0106">Calcium</keyword>
<dbReference type="InterPro" id="IPR035972">
    <property type="entry name" value="GLA-like_dom_SF"/>
</dbReference>
<evidence type="ECO:0000256" key="2">
    <source>
        <dbReference type="ARBA" id="ARBA00022479"/>
    </source>
</evidence>
<dbReference type="Pfam" id="PF00594">
    <property type="entry name" value="Gla"/>
    <property type="match status" value="1"/>
</dbReference>
<protein>
    <submittedName>
        <fullName evidence="19">Coagulation factor VII, like</fullName>
    </submittedName>
</protein>
<dbReference type="InterPro" id="IPR001314">
    <property type="entry name" value="Peptidase_S1A"/>
</dbReference>
<feature type="chain" id="PRO_5034080424" evidence="15">
    <location>
        <begin position="26"/>
        <end position="429"/>
    </location>
</feature>
<dbReference type="PANTHER" id="PTHR24278:SF34">
    <property type="entry name" value="COAGULATION FACTOR VII,-LIKE"/>
    <property type="match status" value="1"/>
</dbReference>
<evidence type="ECO:0000256" key="15">
    <source>
        <dbReference type="SAM" id="SignalP"/>
    </source>
</evidence>
<dbReference type="PROSITE" id="PS50998">
    <property type="entry name" value="GLA_2"/>
    <property type="match status" value="1"/>
</dbReference>
<evidence type="ECO:0000256" key="6">
    <source>
        <dbReference type="ARBA" id="ARBA00022729"/>
    </source>
</evidence>
<feature type="domain" description="EGF-like" evidence="16">
    <location>
        <begin position="92"/>
        <end position="128"/>
    </location>
</feature>
<dbReference type="PROSITE" id="PS00022">
    <property type="entry name" value="EGF_1"/>
    <property type="match status" value="1"/>
</dbReference>
<dbReference type="SMART" id="SM00181">
    <property type="entry name" value="EGF"/>
    <property type="match status" value="2"/>
</dbReference>
<dbReference type="FunFam" id="4.10.740.10:FF:000001">
    <property type="entry name" value="vitamin K-dependent protein S"/>
    <property type="match status" value="1"/>
</dbReference>
<keyword evidence="6 15" id="KW-0732">Signal</keyword>
<dbReference type="Gene3D" id="2.10.25.10">
    <property type="entry name" value="Laminin"/>
    <property type="match status" value="2"/>
</dbReference>
<dbReference type="SMART" id="SM00179">
    <property type="entry name" value="EGF_CA"/>
    <property type="match status" value="1"/>
</dbReference>
<dbReference type="InterPro" id="IPR001881">
    <property type="entry name" value="EGF-like_Ca-bd_dom"/>
</dbReference>
<evidence type="ECO:0000259" key="16">
    <source>
        <dbReference type="PROSITE" id="PS50026"/>
    </source>
</evidence>
<dbReference type="SUPFAM" id="SSF50494">
    <property type="entry name" value="Trypsin-like serine proteases"/>
    <property type="match status" value="1"/>
</dbReference>
<keyword evidence="10 13" id="KW-1015">Disulfide bond</keyword>
<dbReference type="InterPro" id="IPR050442">
    <property type="entry name" value="Peptidase_S1_coag_factors"/>
</dbReference>
<dbReference type="InterPro" id="IPR013032">
    <property type="entry name" value="EGF-like_CS"/>
</dbReference>
<dbReference type="PROSITE" id="PS50240">
    <property type="entry name" value="TRYPSIN_DOM"/>
    <property type="match status" value="1"/>
</dbReference>
<dbReference type="InterPro" id="IPR043504">
    <property type="entry name" value="Peptidase_S1_PA_chymotrypsin"/>
</dbReference>
<evidence type="ECO:0000256" key="3">
    <source>
        <dbReference type="ARBA" id="ARBA00022525"/>
    </source>
</evidence>
<keyword evidence="8 14" id="KW-0378">Hydrolase</keyword>
<feature type="domain" description="Peptidase S1" evidence="17">
    <location>
        <begin position="192"/>
        <end position="427"/>
    </location>
</feature>
<keyword evidence="5 14" id="KW-0645">Protease</keyword>
<dbReference type="PROSITE" id="PS00011">
    <property type="entry name" value="GLA_1"/>
    <property type="match status" value="1"/>
</dbReference>